<dbReference type="AlphaFoldDB" id="A0ABD1NZ65"/>
<feature type="domain" description="Glycoside hydrolase family 31 TIM barrel" evidence="3">
    <location>
        <begin position="111"/>
        <end position="179"/>
    </location>
</feature>
<reference evidence="5" key="1">
    <citation type="submission" date="2024-07" db="EMBL/GenBank/DDBJ databases">
        <title>Two chromosome-level genome assemblies of Korean endemic species Abeliophyllum distichum and Forsythia ovata (Oleaceae).</title>
        <authorList>
            <person name="Jang H."/>
        </authorList>
    </citation>
    <scope>NUCLEOTIDE SEQUENCE [LARGE SCALE GENOMIC DNA]</scope>
</reference>
<dbReference type="Gene3D" id="3.20.20.80">
    <property type="entry name" value="Glycosidases"/>
    <property type="match status" value="1"/>
</dbReference>
<keyword evidence="2" id="KW-0326">Glycosidase</keyword>
<dbReference type="InterPro" id="IPR000322">
    <property type="entry name" value="Glyco_hydro_31_TIM"/>
</dbReference>
<dbReference type="InterPro" id="IPR013780">
    <property type="entry name" value="Glyco_hydro_b"/>
</dbReference>
<organism evidence="4 5">
    <name type="scientific">Abeliophyllum distichum</name>
    <dbReference type="NCBI Taxonomy" id="126358"/>
    <lineage>
        <taxon>Eukaryota</taxon>
        <taxon>Viridiplantae</taxon>
        <taxon>Streptophyta</taxon>
        <taxon>Embryophyta</taxon>
        <taxon>Tracheophyta</taxon>
        <taxon>Spermatophyta</taxon>
        <taxon>Magnoliopsida</taxon>
        <taxon>eudicotyledons</taxon>
        <taxon>Gunneridae</taxon>
        <taxon>Pentapetalae</taxon>
        <taxon>asterids</taxon>
        <taxon>lamiids</taxon>
        <taxon>Lamiales</taxon>
        <taxon>Oleaceae</taxon>
        <taxon>Forsythieae</taxon>
        <taxon>Abeliophyllum</taxon>
    </lineage>
</organism>
<evidence type="ECO:0000313" key="5">
    <source>
        <dbReference type="Proteomes" id="UP001604336"/>
    </source>
</evidence>
<dbReference type="PANTHER" id="PTHR22762:SF120">
    <property type="entry name" value="HETEROGLYCAN GLUCOSIDASE 1"/>
    <property type="match status" value="1"/>
</dbReference>
<sequence length="346" mass="38852">MVFAVKSPLPLLIVLAIVAVTVTSRLPRPRRLTRKPTNVKFPTRPLAPKAIRVKCPPRVLPVNAAAICTGTMMEQDIVLVILFVVFLQTVSSLKGKFLLAGFLDVQSAENGHSFGGLSDATPKLFGRWMGVGALFPFCRGHSETDTIDHEPWSFREECEEVCRLALRRRHWLLPHLYNLFYLAHTRGIPVATHTFSTDPKDFDLRTHENSFLLGPLLVYASTRNDDQELYQIQHKLPKGMWLSFDFEDSHPDLPSLYLKGGSIIPLAPPYQHVDEANPTDDISLLVALDEHVELQVMLTAESANKGSELSRTPVEIKSGDWALKVVPWMGGTQWLHSRVDVIGYEE</sequence>
<name>A0ABD1NZ65_9LAMI</name>
<dbReference type="InterPro" id="IPR017853">
    <property type="entry name" value="GH"/>
</dbReference>
<gene>
    <name evidence="4" type="ORF">Adt_46567</name>
</gene>
<proteinExistence type="inferred from homology"/>
<keyword evidence="2" id="KW-0378">Hydrolase</keyword>
<dbReference type="PANTHER" id="PTHR22762">
    <property type="entry name" value="ALPHA-GLUCOSIDASE"/>
    <property type="match status" value="1"/>
</dbReference>
<protein>
    <submittedName>
        <fullName evidence="4">Heteroglycan glucosidase 1</fullName>
    </submittedName>
</protein>
<dbReference type="GO" id="GO:0016798">
    <property type="term" value="F:hydrolase activity, acting on glycosyl bonds"/>
    <property type="evidence" value="ECO:0007669"/>
    <property type="project" value="UniProtKB-KW"/>
</dbReference>
<evidence type="ECO:0000313" key="4">
    <source>
        <dbReference type="EMBL" id="KAL2456905.1"/>
    </source>
</evidence>
<comment type="caution">
    <text evidence="4">The sequence shown here is derived from an EMBL/GenBank/DDBJ whole genome shotgun (WGS) entry which is preliminary data.</text>
</comment>
<evidence type="ECO:0000256" key="1">
    <source>
        <dbReference type="ARBA" id="ARBA00007806"/>
    </source>
</evidence>
<accession>A0ABD1NZ65</accession>
<dbReference type="EMBL" id="JBFOLK010000084">
    <property type="protein sequence ID" value="KAL2456905.1"/>
    <property type="molecule type" value="Genomic_DNA"/>
</dbReference>
<dbReference type="Gene3D" id="2.60.40.1180">
    <property type="entry name" value="Golgi alpha-mannosidase II"/>
    <property type="match status" value="1"/>
</dbReference>
<dbReference type="Proteomes" id="UP001604336">
    <property type="component" value="Unassembled WGS sequence"/>
</dbReference>
<evidence type="ECO:0000256" key="2">
    <source>
        <dbReference type="RuleBase" id="RU361185"/>
    </source>
</evidence>
<dbReference type="SUPFAM" id="SSF51445">
    <property type="entry name" value="(Trans)glycosidases"/>
    <property type="match status" value="1"/>
</dbReference>
<dbReference type="Pfam" id="PF01055">
    <property type="entry name" value="Glyco_hydro_31_2nd"/>
    <property type="match status" value="1"/>
</dbReference>
<keyword evidence="5" id="KW-1185">Reference proteome</keyword>
<evidence type="ECO:0000259" key="3">
    <source>
        <dbReference type="Pfam" id="PF01055"/>
    </source>
</evidence>
<comment type="similarity">
    <text evidence="1 2">Belongs to the glycosyl hydrolase 31 family.</text>
</comment>